<sequence>MEMEMEMEKKNVKMNLGRPVIELKLPNSTNNIPSKSPIEGFKTDIVLSPFSAISPRPLMIGNNSAIRNDFQSNMNGTIFQNQRFSAYLESINQIGQSNITSPMAQPLHTNYKSTISEYRSQLHHHSDMNRVTFPSIVEAYEEESQRDRKLNQVTEEELKAWLSTATPEEIFNNMHRIIGVPKKMFLKNSKSMEVFKKSPDYPVLGMDQYMYKEPKVFTPLYVKYKNMNVTIYIKNSDFHCTAGKEKISKLNIFPFPLHIAVGVSYNENVLNVHIVVQNTKRDYCIKTVSFITASETIALTYSDILFQNIYYDEDSILRTSFVQIYIDSNNEELRNFINRWFRVPFELANCNYEIITDISQISIAAQVFIFMTRKEDVCKNIEKINKWEESMAIVHQTIYGHPLQVIMAALKERFYERWLLEYNDWKKYK</sequence>
<dbReference type="AlphaFoldDB" id="A0A1Y2ATN7"/>
<name>A0A1Y2ATN7_9FUNG</name>
<dbReference type="EMBL" id="MCOG01000210">
    <property type="protein sequence ID" value="ORY25577.1"/>
    <property type="molecule type" value="Genomic_DNA"/>
</dbReference>
<dbReference type="Proteomes" id="UP000193920">
    <property type="component" value="Unassembled WGS sequence"/>
</dbReference>
<gene>
    <name evidence="1" type="ORF">LY90DRAFT_674811</name>
</gene>
<accession>A0A1Y2ATN7</accession>
<comment type="caution">
    <text evidence="1">The sequence shown here is derived from an EMBL/GenBank/DDBJ whole genome shotgun (WGS) entry which is preliminary data.</text>
</comment>
<keyword evidence="2" id="KW-1185">Reference proteome</keyword>
<reference evidence="1 2" key="1">
    <citation type="submission" date="2016-08" db="EMBL/GenBank/DDBJ databases">
        <title>A Parts List for Fungal Cellulosomes Revealed by Comparative Genomics.</title>
        <authorList>
            <consortium name="DOE Joint Genome Institute"/>
            <person name="Haitjema C.H."/>
            <person name="Gilmore S.P."/>
            <person name="Henske J.K."/>
            <person name="Solomon K.V."/>
            <person name="De Groot R."/>
            <person name="Kuo A."/>
            <person name="Mondo S.J."/>
            <person name="Salamov A.A."/>
            <person name="Labutti K."/>
            <person name="Zhao Z."/>
            <person name="Chiniquy J."/>
            <person name="Barry K."/>
            <person name="Brewer H.M."/>
            <person name="Purvine S.O."/>
            <person name="Wright A.T."/>
            <person name="Boxma B."/>
            <person name="Van Alen T."/>
            <person name="Hackstein J.H."/>
            <person name="Baker S.E."/>
            <person name="Grigoriev I.V."/>
            <person name="O'Malley M.A."/>
        </authorList>
    </citation>
    <scope>NUCLEOTIDE SEQUENCE [LARGE SCALE GENOMIC DNA]</scope>
    <source>
        <strain evidence="1 2">G1</strain>
    </source>
</reference>
<organism evidence="1 2">
    <name type="scientific">Neocallimastix californiae</name>
    <dbReference type="NCBI Taxonomy" id="1754190"/>
    <lineage>
        <taxon>Eukaryota</taxon>
        <taxon>Fungi</taxon>
        <taxon>Fungi incertae sedis</taxon>
        <taxon>Chytridiomycota</taxon>
        <taxon>Chytridiomycota incertae sedis</taxon>
        <taxon>Neocallimastigomycetes</taxon>
        <taxon>Neocallimastigales</taxon>
        <taxon>Neocallimastigaceae</taxon>
        <taxon>Neocallimastix</taxon>
    </lineage>
</organism>
<evidence type="ECO:0000313" key="1">
    <source>
        <dbReference type="EMBL" id="ORY25577.1"/>
    </source>
</evidence>
<proteinExistence type="predicted"/>
<dbReference type="OrthoDB" id="2148140at2759"/>
<evidence type="ECO:0000313" key="2">
    <source>
        <dbReference type="Proteomes" id="UP000193920"/>
    </source>
</evidence>
<protein>
    <submittedName>
        <fullName evidence="1">Uncharacterized protein</fullName>
    </submittedName>
</protein>